<dbReference type="EMBL" id="VAJM01000001">
    <property type="protein sequence ID" value="TLM97014.1"/>
    <property type="molecule type" value="Genomic_DNA"/>
</dbReference>
<proteinExistence type="predicted"/>
<evidence type="ECO:0000313" key="2">
    <source>
        <dbReference type="Proteomes" id="UP000305517"/>
    </source>
</evidence>
<dbReference type="GO" id="GO:0046403">
    <property type="term" value="F:polynucleotide 3'-phosphatase activity"/>
    <property type="evidence" value="ECO:0007669"/>
    <property type="project" value="TreeGrafter"/>
</dbReference>
<keyword evidence="2" id="KW-1185">Reference proteome</keyword>
<dbReference type="Proteomes" id="UP000305517">
    <property type="component" value="Unassembled WGS sequence"/>
</dbReference>
<dbReference type="SUPFAM" id="SSF52540">
    <property type="entry name" value="P-loop containing nucleoside triphosphate hydrolases"/>
    <property type="match status" value="1"/>
</dbReference>
<organism evidence="1 2">
    <name type="scientific">Hymenobacter jeollabukensis</name>
    <dbReference type="NCBI Taxonomy" id="2025313"/>
    <lineage>
        <taxon>Bacteria</taxon>
        <taxon>Pseudomonadati</taxon>
        <taxon>Bacteroidota</taxon>
        <taxon>Cytophagia</taxon>
        <taxon>Cytophagales</taxon>
        <taxon>Hymenobacteraceae</taxon>
        <taxon>Hymenobacter</taxon>
    </lineage>
</organism>
<dbReference type="PANTHER" id="PTHR12083">
    <property type="entry name" value="BIFUNCTIONAL POLYNUCLEOTIDE PHOSPHATASE/KINASE"/>
    <property type="match status" value="1"/>
</dbReference>
<keyword evidence="1" id="KW-0418">Kinase</keyword>
<dbReference type="AlphaFoldDB" id="A0A5R8WXU3"/>
<dbReference type="GO" id="GO:0006281">
    <property type="term" value="P:DNA repair"/>
    <property type="evidence" value="ECO:0007669"/>
    <property type="project" value="TreeGrafter"/>
</dbReference>
<keyword evidence="1" id="KW-0808">Transferase</keyword>
<dbReference type="RefSeq" id="WP_138075259.1">
    <property type="nucleotide sequence ID" value="NZ_VAJM01000001.1"/>
</dbReference>
<sequence length="164" mass="18220">MQAIIFCGIQATGKSTFYKERFFNSHIRLSLDLLNTRNREARLLQLCLDTQARFVVDNTNPTAAERARYIGPAKAAGYKIVGYYFQSVPRAAVLRNRQRPAAEQVPDVGLFGTAGRLQLPTWAEGFDQLYYVRILPEGGFAVEPWQTEAPSESSIPGPPKPAAS</sequence>
<dbReference type="PANTHER" id="PTHR12083:SF9">
    <property type="entry name" value="BIFUNCTIONAL POLYNUCLEOTIDE PHOSPHATASE_KINASE"/>
    <property type="match status" value="1"/>
</dbReference>
<comment type="caution">
    <text evidence="1">The sequence shown here is derived from an EMBL/GenBank/DDBJ whole genome shotgun (WGS) entry which is preliminary data.</text>
</comment>
<dbReference type="OrthoDB" id="8564590at2"/>
<dbReference type="GO" id="GO:0003690">
    <property type="term" value="F:double-stranded DNA binding"/>
    <property type="evidence" value="ECO:0007669"/>
    <property type="project" value="TreeGrafter"/>
</dbReference>
<evidence type="ECO:0000313" key="1">
    <source>
        <dbReference type="EMBL" id="TLM97014.1"/>
    </source>
</evidence>
<gene>
    <name evidence="1" type="ORF">FDY95_03220</name>
</gene>
<protein>
    <submittedName>
        <fullName evidence="1">Kinase</fullName>
    </submittedName>
</protein>
<reference evidence="1 2" key="1">
    <citation type="submission" date="2019-05" db="EMBL/GenBank/DDBJ databases">
        <title>Hymenobacter edaphi sp. nov., isolated from abandoned arsenic-contaminated farmland soil.</title>
        <authorList>
            <person name="Nie L."/>
        </authorList>
    </citation>
    <scope>NUCLEOTIDE SEQUENCE [LARGE SCALE GENOMIC DNA]</scope>
    <source>
        <strain evidence="1 2">1-3-3-8</strain>
    </source>
</reference>
<name>A0A5R8WXU3_9BACT</name>
<dbReference type="GO" id="GO:0046404">
    <property type="term" value="F:ATP-dependent polydeoxyribonucleotide 5'-hydroxyl-kinase activity"/>
    <property type="evidence" value="ECO:0007669"/>
    <property type="project" value="TreeGrafter"/>
</dbReference>
<dbReference type="Gene3D" id="3.40.50.300">
    <property type="entry name" value="P-loop containing nucleotide triphosphate hydrolases"/>
    <property type="match status" value="1"/>
</dbReference>
<accession>A0A5R8WXU3</accession>
<dbReference type="Pfam" id="PF13671">
    <property type="entry name" value="AAA_33"/>
    <property type="match status" value="1"/>
</dbReference>
<dbReference type="InterPro" id="IPR027417">
    <property type="entry name" value="P-loop_NTPase"/>
</dbReference>